<accession>A0AAW1UTD7</accession>
<keyword evidence="2" id="KW-0963">Cytoplasm</keyword>
<dbReference type="GO" id="GO:0005856">
    <property type="term" value="C:cytoskeleton"/>
    <property type="evidence" value="ECO:0007669"/>
    <property type="project" value="UniProtKB-SubCell"/>
</dbReference>
<evidence type="ECO:0000256" key="3">
    <source>
        <dbReference type="ARBA" id="ARBA00023212"/>
    </source>
</evidence>
<feature type="coiled-coil region" evidence="4">
    <location>
        <begin position="44"/>
        <end position="75"/>
    </location>
</feature>
<protein>
    <recommendedName>
        <fullName evidence="10">Dynein regulatory complex subunit 7</fullName>
    </recommendedName>
</protein>
<evidence type="ECO:0000256" key="1">
    <source>
        <dbReference type="ARBA" id="ARBA00004245"/>
    </source>
</evidence>
<dbReference type="InterPro" id="IPR056292">
    <property type="entry name" value="DRC7_C"/>
</dbReference>
<dbReference type="Pfam" id="PF24667">
    <property type="entry name" value="MORN_DRC7"/>
    <property type="match status" value="1"/>
</dbReference>
<dbReference type="InterPro" id="IPR033551">
    <property type="entry name" value="DRC7/lobo"/>
</dbReference>
<reference evidence="8 9" key="1">
    <citation type="submission" date="2023-03" db="EMBL/GenBank/DDBJ databases">
        <title>Genome insight into feeding habits of ladybird beetles.</title>
        <authorList>
            <person name="Li H.-S."/>
            <person name="Huang Y.-H."/>
            <person name="Pang H."/>
        </authorList>
    </citation>
    <scope>NUCLEOTIDE SEQUENCE [LARGE SCALE GENOMIC DNA]</scope>
    <source>
        <strain evidence="8">SYSU_2023b</strain>
        <tissue evidence="8">Whole body</tissue>
    </source>
</reference>
<dbReference type="PANTHER" id="PTHR35249">
    <property type="entry name" value="DYNEIN REGULATORY COMPLEX SUBUNIT 7"/>
    <property type="match status" value="1"/>
</dbReference>
<feature type="domain" description="Dynein regulatory complex subunit 7 MORN" evidence="6">
    <location>
        <begin position="213"/>
        <end position="494"/>
    </location>
</feature>
<comment type="subcellular location">
    <subcellularLocation>
        <location evidence="1">Cytoplasm</location>
        <location evidence="1">Cytoskeleton</location>
    </subcellularLocation>
</comment>
<evidence type="ECO:0000259" key="7">
    <source>
        <dbReference type="Pfam" id="PF24671"/>
    </source>
</evidence>
<evidence type="ECO:0000313" key="9">
    <source>
        <dbReference type="Proteomes" id="UP001431783"/>
    </source>
</evidence>
<keyword evidence="9" id="KW-1185">Reference proteome</keyword>
<evidence type="ECO:0000313" key="8">
    <source>
        <dbReference type="EMBL" id="KAK9884109.1"/>
    </source>
</evidence>
<dbReference type="Pfam" id="PF24671">
    <property type="entry name" value="DRC7_C"/>
    <property type="match status" value="1"/>
</dbReference>
<proteinExistence type="predicted"/>
<sequence length="662" mass="79197">MNIMIRVDSPYPEIKEEIEEKKEEEVSHKYALKPSRDLRSKFQMMMAQRIIDKELEEKRKEKEEELARMKEEEAFPEDDLEGLRIHSWVLLLTGGRKIEEPCFIEPTTGMMHPLNTFAYNGIESVWNHLNYWVNMQECTDDLSKLDYNLKDVKNWEHLLIGEPIQWRLYKPDMVTEEEETERIKIYQEKHLDMPLSWSSQIEIPHEVLAMKYPKGVKKTWYKRTLVQNFAPYLQEDGLVTKVTRYKDFECTVPTTIEDCYENRQDKMYRVVADLESGKIEEYFKAGREDCVIKHSYSCFDNEDNLTRLIEFDPKARYDSLASLFLENDQMTEKYVDKESRLYYRFVTYCKKICLPPGVVESHKRQIMNIIEKFHRNDNKPATKDIAERQFAINDREIHLRFHYDTGKVTASTRTFIKPPIAEMGEGMKFYPDLTYGYHADIKVEPPSNLELFLLFQDQLKDETKTIQQIRDLEDQVAEFLKLRNLEVACVKLEVGLFNREHNDQYKQGMLDKENQEKQHKAKETDQDVDYLQPYLEKLDDQTNISAEQAAALKEECLNDFKNMLLQRAQVIQRQFERANENLNRKTQWYNVMRDKLTSEEEIQYFEELNHMNFVLQAFVERLERHRELSYYRYAAMARYLQSHPKLQILNRKESRVQTNITQ</sequence>
<dbReference type="GO" id="GO:0030317">
    <property type="term" value="P:flagellated sperm motility"/>
    <property type="evidence" value="ECO:0007669"/>
    <property type="project" value="TreeGrafter"/>
</dbReference>
<dbReference type="GO" id="GO:0031514">
    <property type="term" value="C:motile cilium"/>
    <property type="evidence" value="ECO:0007669"/>
    <property type="project" value="TreeGrafter"/>
</dbReference>
<dbReference type="InterPro" id="IPR056290">
    <property type="entry name" value="CEPT76/DRC7_peptidase-like_dom"/>
</dbReference>
<evidence type="ECO:0000256" key="2">
    <source>
        <dbReference type="ARBA" id="ARBA00022490"/>
    </source>
</evidence>
<feature type="domain" description="CEP76/DRC7 peptidase-like" evidence="5">
    <location>
        <begin position="86"/>
        <end position="158"/>
    </location>
</feature>
<dbReference type="PANTHER" id="PTHR35249:SF2">
    <property type="entry name" value="DYNEIN REGULATORY COMPLEX SUBUNIT 7"/>
    <property type="match status" value="1"/>
</dbReference>
<evidence type="ECO:0000259" key="5">
    <source>
        <dbReference type="Pfam" id="PF24656"/>
    </source>
</evidence>
<keyword evidence="3" id="KW-0206">Cytoskeleton</keyword>
<organism evidence="8 9">
    <name type="scientific">Henosepilachna vigintioctopunctata</name>
    <dbReference type="NCBI Taxonomy" id="420089"/>
    <lineage>
        <taxon>Eukaryota</taxon>
        <taxon>Metazoa</taxon>
        <taxon>Ecdysozoa</taxon>
        <taxon>Arthropoda</taxon>
        <taxon>Hexapoda</taxon>
        <taxon>Insecta</taxon>
        <taxon>Pterygota</taxon>
        <taxon>Neoptera</taxon>
        <taxon>Endopterygota</taxon>
        <taxon>Coleoptera</taxon>
        <taxon>Polyphaga</taxon>
        <taxon>Cucujiformia</taxon>
        <taxon>Coccinelloidea</taxon>
        <taxon>Coccinellidae</taxon>
        <taxon>Epilachninae</taxon>
        <taxon>Epilachnini</taxon>
        <taxon>Henosepilachna</taxon>
    </lineage>
</organism>
<comment type="caution">
    <text evidence="8">The sequence shown here is derived from an EMBL/GenBank/DDBJ whole genome shotgun (WGS) entry which is preliminary data.</text>
</comment>
<keyword evidence="4" id="KW-0175">Coiled coil</keyword>
<gene>
    <name evidence="8" type="ORF">WA026_005063</name>
</gene>
<dbReference type="Pfam" id="PF24656">
    <property type="entry name" value="CEPT76_peptidase"/>
    <property type="match status" value="1"/>
</dbReference>
<name>A0AAW1UTD7_9CUCU</name>
<dbReference type="Proteomes" id="UP001431783">
    <property type="component" value="Unassembled WGS sequence"/>
</dbReference>
<feature type="domain" description="Dynein regulatory complex subunit 7 C-terminal" evidence="7">
    <location>
        <begin position="543"/>
        <end position="649"/>
    </location>
</feature>
<evidence type="ECO:0000256" key="4">
    <source>
        <dbReference type="SAM" id="Coils"/>
    </source>
</evidence>
<evidence type="ECO:0008006" key="10">
    <source>
        <dbReference type="Google" id="ProtNLM"/>
    </source>
</evidence>
<feature type="coiled-coil region" evidence="4">
    <location>
        <begin position="535"/>
        <end position="585"/>
    </location>
</feature>
<dbReference type="InterPro" id="IPR056291">
    <property type="entry name" value="MORN_DRC7"/>
</dbReference>
<evidence type="ECO:0000259" key="6">
    <source>
        <dbReference type="Pfam" id="PF24667"/>
    </source>
</evidence>
<dbReference type="AlphaFoldDB" id="A0AAW1UTD7"/>
<dbReference type="EMBL" id="JARQZJ010000092">
    <property type="protein sequence ID" value="KAK9884109.1"/>
    <property type="molecule type" value="Genomic_DNA"/>
</dbReference>